<accession>A0A553SST0</accession>
<reference evidence="3" key="1">
    <citation type="submission" date="2018-10" db="EMBL/GenBank/DDBJ databases">
        <title>FDA dAtabase for Regulatory Grade micrObial Sequences (FDA-ARGOS): Supporting development and validation of Infectious Disease Dx tests.</title>
        <authorList>
            <person name="Minogue T."/>
            <person name="Wolcott M."/>
            <person name="Wasieloski L."/>
            <person name="Aguilar W."/>
            <person name="Moore D."/>
            <person name="Tallon L."/>
            <person name="Sadzewicz L."/>
            <person name="Sengamalay N."/>
            <person name="Ott S."/>
            <person name="Godinez A."/>
            <person name="Nagaraj S."/>
            <person name="Vavikolanu K."/>
            <person name="Vyas G."/>
            <person name="Nadendla S."/>
            <person name="George J."/>
            <person name="Sichtig H."/>
        </authorList>
    </citation>
    <scope>NUCLEOTIDE SEQUENCE [LARGE SCALE GENOMIC DNA]</scope>
    <source>
        <strain evidence="3">FDAARGOS_343</strain>
    </source>
</reference>
<dbReference type="EMBL" id="RIBP01000001">
    <property type="protein sequence ID" value="TRZ40050.1"/>
    <property type="molecule type" value="Genomic_DNA"/>
</dbReference>
<dbReference type="InterPro" id="IPR018647">
    <property type="entry name" value="SLFN_3-like_DNA/RNA_helicase"/>
</dbReference>
<dbReference type="Gene3D" id="3.40.50.300">
    <property type="entry name" value="P-loop containing nucleotide triphosphate hydrolases"/>
    <property type="match status" value="1"/>
</dbReference>
<sequence>MNNFGWKGSLVDFIEADRDEIVNSLCMHIYNQTLKEAKQNPNEESTISQIKSWFDCIAYLKEEIPYFKHMPGFLIFEYEILRSGRRRPDVLLFLPGEVLVLEFKRYSNVNDPEYAQTSFYIRDIQQYHSAVQEFALKVRGALVVTTDDKEFQQIPDYQIYQLGKKGLRELINRVGKHITANSLISAEQFLEGTYQPLPTIIESARAIMRDEPLPQIKTLKSSNFNTVVAEVKSIIEMAQQNQTHHLVLVSGVPGAGKTFVGLTLAHEIDKAVYLSGNGPLVDVLQDSLKNKTFVQALFGYKTDYLKYNRVPDEHVLIFDEAQRAWDAKRMKINKSEPDVMIEIAKQKTWSVVVGLIGEGQEIHIGEEGGIGLWNEAIKDKSFHVHAKHHQQVFSYAYSYHENQQLHLNTSLRTHNALMYFEWVEAFINNDREKCKILEEKLRKERFTLKIVDNLQEAKEYVQKVYEGTDKTYGIVASSSIKYPKGVKLVPTSARYVIPKAHVQYFNYPESEYYCKRLDYAATEFQVQGLELDMAIVCWGNDLSWENGKWKAEYLRKGAEDPEQLKLNVYRVLLTRGRDGVIICRNF</sequence>
<comment type="caution">
    <text evidence="2">The sequence shown here is derived from an EMBL/GenBank/DDBJ whole genome shotgun (WGS) entry which is preliminary data.</text>
</comment>
<name>A0A553SST0_NIACI</name>
<dbReference type="Proteomes" id="UP000319837">
    <property type="component" value="Unassembled WGS sequence"/>
</dbReference>
<organism evidence="2 3">
    <name type="scientific">Niallia circulans</name>
    <name type="common">Bacillus circulans</name>
    <dbReference type="NCBI Taxonomy" id="1397"/>
    <lineage>
        <taxon>Bacteria</taxon>
        <taxon>Bacillati</taxon>
        <taxon>Bacillota</taxon>
        <taxon>Bacilli</taxon>
        <taxon>Bacillales</taxon>
        <taxon>Bacillaceae</taxon>
        <taxon>Niallia</taxon>
    </lineage>
</organism>
<proteinExistence type="predicted"/>
<protein>
    <submittedName>
        <fullName evidence="2">DUF2075 domain-containing protein</fullName>
    </submittedName>
</protein>
<dbReference type="InterPro" id="IPR003593">
    <property type="entry name" value="AAA+_ATPase"/>
</dbReference>
<evidence type="ECO:0000313" key="3">
    <source>
        <dbReference type="Proteomes" id="UP000319837"/>
    </source>
</evidence>
<evidence type="ECO:0000259" key="1">
    <source>
        <dbReference type="SMART" id="SM00382"/>
    </source>
</evidence>
<evidence type="ECO:0000313" key="2">
    <source>
        <dbReference type="EMBL" id="TRZ40050.1"/>
    </source>
</evidence>
<dbReference type="InterPro" id="IPR027417">
    <property type="entry name" value="P-loop_NTPase"/>
</dbReference>
<dbReference type="RefSeq" id="WP_185763468.1">
    <property type="nucleotide sequence ID" value="NZ_RIBP01000001.1"/>
</dbReference>
<dbReference type="SMART" id="SM00382">
    <property type="entry name" value="AAA"/>
    <property type="match status" value="1"/>
</dbReference>
<gene>
    <name evidence="2" type="ORF">CEQ21_03665</name>
</gene>
<dbReference type="AlphaFoldDB" id="A0A553SST0"/>
<dbReference type="Pfam" id="PF09848">
    <property type="entry name" value="SLFN-g3_helicase"/>
    <property type="match status" value="1"/>
</dbReference>
<dbReference type="SUPFAM" id="SSF52540">
    <property type="entry name" value="P-loop containing nucleoside triphosphate hydrolases"/>
    <property type="match status" value="1"/>
</dbReference>
<feature type="domain" description="AAA+ ATPase" evidence="1">
    <location>
        <begin position="243"/>
        <end position="456"/>
    </location>
</feature>